<comment type="caution">
    <text evidence="7">The sequence shown here is derived from an EMBL/GenBank/DDBJ whole genome shotgun (WGS) entry which is preliminary data.</text>
</comment>
<dbReference type="InterPro" id="IPR029479">
    <property type="entry name" value="Nitroreductase"/>
</dbReference>
<organism evidence="7 8">
    <name type="scientific">Paracoccus alkanivorans</name>
    <dbReference type="NCBI Taxonomy" id="2116655"/>
    <lineage>
        <taxon>Bacteria</taxon>
        <taxon>Pseudomonadati</taxon>
        <taxon>Pseudomonadota</taxon>
        <taxon>Alphaproteobacteria</taxon>
        <taxon>Rhodobacterales</taxon>
        <taxon>Paracoccaceae</taxon>
        <taxon>Paracoccus</taxon>
    </lineage>
</organism>
<evidence type="ECO:0000313" key="7">
    <source>
        <dbReference type="EMBL" id="RMC33683.1"/>
    </source>
</evidence>
<protein>
    <submittedName>
        <fullName evidence="7">Nitroreductase</fullName>
    </submittedName>
</protein>
<feature type="domain" description="Nitroreductase" evidence="6">
    <location>
        <begin position="9"/>
        <end position="197"/>
    </location>
</feature>
<accession>A0A3M0M8W1</accession>
<evidence type="ECO:0000256" key="4">
    <source>
        <dbReference type="ARBA" id="ARBA00022643"/>
    </source>
</evidence>
<dbReference type="PANTHER" id="PTHR43673:SF2">
    <property type="entry name" value="NITROREDUCTASE"/>
    <property type="match status" value="1"/>
</dbReference>
<keyword evidence="8" id="KW-1185">Reference proteome</keyword>
<dbReference type="OrthoDB" id="9802510at2"/>
<evidence type="ECO:0000259" key="6">
    <source>
        <dbReference type="Pfam" id="PF00881"/>
    </source>
</evidence>
<dbReference type="EMBL" id="QOKZ01000006">
    <property type="protein sequence ID" value="RMC33683.1"/>
    <property type="molecule type" value="Genomic_DNA"/>
</dbReference>
<evidence type="ECO:0000313" key="8">
    <source>
        <dbReference type="Proteomes" id="UP000273516"/>
    </source>
</evidence>
<keyword evidence="3" id="KW-0285">Flavoprotein</keyword>
<dbReference type="CDD" id="cd02136">
    <property type="entry name" value="PnbA_NfnB-like"/>
    <property type="match status" value="1"/>
</dbReference>
<dbReference type="InterPro" id="IPR000415">
    <property type="entry name" value="Nitroreductase-like"/>
</dbReference>
<evidence type="ECO:0000256" key="3">
    <source>
        <dbReference type="ARBA" id="ARBA00022630"/>
    </source>
</evidence>
<dbReference type="Proteomes" id="UP000273516">
    <property type="component" value="Unassembled WGS sequence"/>
</dbReference>
<proteinExistence type="inferred from homology"/>
<evidence type="ECO:0000256" key="1">
    <source>
        <dbReference type="ARBA" id="ARBA00001917"/>
    </source>
</evidence>
<sequence length="228" mass="24963">MESEFEKLLAQRRSARAFTAEPVGREALENILRLARTAPSGANLQPGRFHVLTGNALEGLVQSLKSAIAAGEPQSREYSYFPEPMPKELKARQVAAGYALYAALGIERRDIEARQRQFERNYEFFGAPVGIVVTIDRAMGKGCFMDLGMSLMALLLAAENRGYATTGIGALAKYGPVVHRHLGLPEGEMVVCGIALGVADRDAPANRVRAEREELPVFARFYGFDLNC</sequence>
<gene>
    <name evidence="7" type="ORF">C9E81_15340</name>
</gene>
<dbReference type="PANTHER" id="PTHR43673">
    <property type="entry name" value="NAD(P)H NITROREDUCTASE YDGI-RELATED"/>
    <property type="match status" value="1"/>
</dbReference>
<evidence type="ECO:0000256" key="2">
    <source>
        <dbReference type="ARBA" id="ARBA00007118"/>
    </source>
</evidence>
<dbReference type="GO" id="GO:0016491">
    <property type="term" value="F:oxidoreductase activity"/>
    <property type="evidence" value="ECO:0007669"/>
    <property type="project" value="UniProtKB-KW"/>
</dbReference>
<reference evidence="7 8" key="1">
    <citation type="submission" date="2018-07" db="EMBL/GenBank/DDBJ databases">
        <authorList>
            <person name="Zhang Y."/>
            <person name="Wang L."/>
            <person name="Ma S."/>
        </authorList>
    </citation>
    <scope>NUCLEOTIDE SEQUENCE [LARGE SCALE GENOMIC DNA]</scope>
    <source>
        <strain evidence="7 8">4-2</strain>
    </source>
</reference>
<dbReference type="RefSeq" id="WP_122113236.1">
    <property type="nucleotide sequence ID" value="NZ_QOKZ01000006.1"/>
</dbReference>
<name>A0A3M0M8W1_9RHOB</name>
<comment type="similarity">
    <text evidence="2">Belongs to the nitroreductase family.</text>
</comment>
<evidence type="ECO:0000256" key="5">
    <source>
        <dbReference type="ARBA" id="ARBA00023002"/>
    </source>
</evidence>
<comment type="cofactor">
    <cofactor evidence="1">
        <name>FMN</name>
        <dbReference type="ChEBI" id="CHEBI:58210"/>
    </cofactor>
</comment>
<dbReference type="Gene3D" id="3.40.109.10">
    <property type="entry name" value="NADH Oxidase"/>
    <property type="match status" value="1"/>
</dbReference>
<keyword evidence="4" id="KW-0288">FMN</keyword>
<dbReference type="Pfam" id="PF00881">
    <property type="entry name" value="Nitroreductase"/>
    <property type="match status" value="1"/>
</dbReference>
<dbReference type="SUPFAM" id="SSF55469">
    <property type="entry name" value="FMN-dependent nitroreductase-like"/>
    <property type="match status" value="1"/>
</dbReference>
<keyword evidence="5" id="KW-0560">Oxidoreductase</keyword>
<dbReference type="AlphaFoldDB" id="A0A3M0M8W1"/>